<feature type="region of interest" description="Disordered" evidence="1">
    <location>
        <begin position="1"/>
        <end position="79"/>
    </location>
</feature>
<accession>A0A510UUX5</accession>
<dbReference type="Proteomes" id="UP000321386">
    <property type="component" value="Unassembled WGS sequence"/>
</dbReference>
<organism evidence="2 3">
    <name type="scientific">Cellulomonas persica</name>
    <dbReference type="NCBI Taxonomy" id="76861"/>
    <lineage>
        <taxon>Bacteria</taxon>
        <taxon>Bacillati</taxon>
        <taxon>Actinomycetota</taxon>
        <taxon>Actinomycetes</taxon>
        <taxon>Micrococcales</taxon>
        <taxon>Cellulomonadaceae</taxon>
        <taxon>Cellulomonas</taxon>
    </lineage>
</organism>
<sequence length="119" mass="12663">MPVQPSRGAHRNRRTSQEVRGRVSSVNRRPASRTSTRYPFSVSRRAATDPPNPEPTTTTSASSDLSGPASARAGDGRGDDVVAGRAAFTRLVSVLRDHGPRHAGRAARRTLEAVCTTTG</sequence>
<keyword evidence="3" id="KW-1185">Reference proteome</keyword>
<name>A0A510UUX5_9CELL</name>
<evidence type="ECO:0000256" key="1">
    <source>
        <dbReference type="SAM" id="MobiDB-lite"/>
    </source>
</evidence>
<evidence type="ECO:0000313" key="2">
    <source>
        <dbReference type="EMBL" id="GEK18458.1"/>
    </source>
</evidence>
<comment type="caution">
    <text evidence="2">The sequence shown here is derived from an EMBL/GenBank/DDBJ whole genome shotgun (WGS) entry which is preliminary data.</text>
</comment>
<protein>
    <submittedName>
        <fullName evidence="2">Uncharacterized protein</fullName>
    </submittedName>
</protein>
<proteinExistence type="predicted"/>
<reference evidence="2 3" key="1">
    <citation type="submission" date="2019-07" db="EMBL/GenBank/DDBJ databases">
        <title>Whole genome shotgun sequence of Cellulomonas persica NBRC 101101.</title>
        <authorList>
            <person name="Hosoyama A."/>
            <person name="Uohara A."/>
            <person name="Ohji S."/>
            <person name="Ichikawa N."/>
        </authorList>
    </citation>
    <scope>NUCLEOTIDE SEQUENCE [LARGE SCALE GENOMIC DNA]</scope>
    <source>
        <strain evidence="2 3">NBRC 101101</strain>
    </source>
</reference>
<evidence type="ECO:0000313" key="3">
    <source>
        <dbReference type="Proteomes" id="UP000321386"/>
    </source>
</evidence>
<dbReference type="EMBL" id="BJUA01000010">
    <property type="protein sequence ID" value="GEK18458.1"/>
    <property type="molecule type" value="Genomic_DNA"/>
</dbReference>
<feature type="compositionally biased region" description="Polar residues" evidence="1">
    <location>
        <begin position="24"/>
        <end position="38"/>
    </location>
</feature>
<dbReference type="AlphaFoldDB" id="A0A510UUX5"/>
<gene>
    <name evidence="2" type="ORF">CPE01_21910</name>
</gene>